<name>A0A9E8LUP2_9BACI</name>
<reference evidence="1" key="1">
    <citation type="submission" date="2022-09" db="EMBL/GenBank/DDBJ databases">
        <title>Complete Genomes of Fervidibacillus albus and Fervidibacillus halotolerans isolated from tidal flat sediments.</title>
        <authorList>
            <person name="Kwon K.K."/>
            <person name="Yang S.-H."/>
            <person name="Park M.J."/>
            <person name="Oh H.-M."/>
        </authorList>
    </citation>
    <scope>NUCLEOTIDE SEQUENCE</scope>
    <source>
        <strain evidence="1">MEBiC13591</strain>
    </source>
</reference>
<dbReference type="EMBL" id="CP106878">
    <property type="protein sequence ID" value="WAA09831.1"/>
    <property type="molecule type" value="Genomic_DNA"/>
</dbReference>
<protein>
    <recommendedName>
        <fullName evidence="3">Type I-B CRISPR-associated protein Cas8b/Csh1</fullName>
    </recommendedName>
</protein>
<dbReference type="RefSeq" id="WP_275417615.1">
    <property type="nucleotide sequence ID" value="NZ_CP106878.1"/>
</dbReference>
<keyword evidence="2" id="KW-1185">Reference proteome</keyword>
<evidence type="ECO:0008006" key="3">
    <source>
        <dbReference type="Google" id="ProtNLM"/>
    </source>
</evidence>
<sequence length="670" mass="78799">MLAEDIVRIGRPIAKSNLSNEMRIRWLTDVDNDVCKNYFRNVFLLELEEENDAFHYLSIGEEKDKNFEVDRRRNTSFPIIYPNGGNPLNAQGIYPVPVYLMYDQHIKKMNNVEEFAFEVVFPRLKKTVIYLNADDSRLEKIAKRSAQILSQHYEQFIDKEKQLGILYIWDKTTDAFQKLSEYKKDKRLLWICESKLHPKRHLYLDGDVALKGIIEAKFSEAKELGYKKDAVSTITNQKEDEVVSIYNKSWLWLSPTWEMPRSIYWKKNEWTNGIKVDKKSYESYLYGTQFLKQITVPISNALLKEMFSPIANVEAKRKMRNTSFEPIYGVPLVVPLIHGDSQQLYKKYSQILKRENLSNEDLHLEILAGINRIIPRFTDEHRLNLLYYSGDLSRGNMHIRMMLTDILPSVAEKLQKIVREVNSIDLFDIRKLFSIKNEQPFYRTKSLPSLISNAFGPGYVWSVMQAVFHKQPIRIRRLYEATTRKLNELANKEDYWGMLDELVFHYSFLAFYQKYSKEIGFKERVNTLSDWNRLMAKYHEGSLTLNDLQTSEQLGFVSGLLLKQFSNSYRFKTGNDDYVKHRVMKFGSKLTPDMIWKSGVLRCKELKEQWDMPLASNFEKNLGIILLAFIEANNKKILSNEKDQFMTTFWSGYLLYKKDEKRGGINNGNK</sequence>
<dbReference type="KEGG" id="faf:OE104_00155"/>
<evidence type="ECO:0000313" key="1">
    <source>
        <dbReference type="EMBL" id="WAA09831.1"/>
    </source>
</evidence>
<organism evidence="1 2">
    <name type="scientific">Fervidibacillus albus</name>
    <dbReference type="NCBI Taxonomy" id="2980026"/>
    <lineage>
        <taxon>Bacteria</taxon>
        <taxon>Bacillati</taxon>
        <taxon>Bacillota</taxon>
        <taxon>Bacilli</taxon>
        <taxon>Bacillales</taxon>
        <taxon>Bacillaceae</taxon>
        <taxon>Fervidibacillus</taxon>
    </lineage>
</organism>
<evidence type="ECO:0000313" key="2">
    <source>
        <dbReference type="Proteomes" id="UP001164718"/>
    </source>
</evidence>
<proteinExistence type="predicted"/>
<dbReference type="AlphaFoldDB" id="A0A9E8LUP2"/>
<dbReference type="Proteomes" id="UP001164718">
    <property type="component" value="Chromosome"/>
</dbReference>
<gene>
    <name evidence="1" type="ORF">OE104_00155</name>
</gene>
<accession>A0A9E8LUP2</accession>